<name>A0ABR8MU29_9BACL</name>
<dbReference type="EMBL" id="JACXZA010000002">
    <property type="protein sequence ID" value="MBD3919464.1"/>
    <property type="molecule type" value="Genomic_DNA"/>
</dbReference>
<evidence type="ECO:0000313" key="1">
    <source>
        <dbReference type="EMBL" id="MBD3919464.1"/>
    </source>
</evidence>
<dbReference type="Pfam" id="PF14375">
    <property type="entry name" value="Cys_rich_CWC"/>
    <property type="match status" value="1"/>
</dbReference>
<comment type="caution">
    <text evidence="1">The sequence shown here is derived from an EMBL/GenBank/DDBJ whole genome shotgun (WGS) entry which is preliminary data.</text>
</comment>
<gene>
    <name evidence="1" type="ORF">H8B09_11930</name>
</gene>
<proteinExistence type="predicted"/>
<organism evidence="1 2">
    <name type="scientific">Paenibacillus terricola</name>
    <dbReference type="NCBI Taxonomy" id="2763503"/>
    <lineage>
        <taxon>Bacteria</taxon>
        <taxon>Bacillati</taxon>
        <taxon>Bacillota</taxon>
        <taxon>Bacilli</taxon>
        <taxon>Bacillales</taxon>
        <taxon>Paenibacillaceae</taxon>
        <taxon>Paenibacillus</taxon>
    </lineage>
</organism>
<dbReference type="RefSeq" id="WP_191203703.1">
    <property type="nucleotide sequence ID" value="NZ_JACXZA010000002.1"/>
</dbReference>
<evidence type="ECO:0000313" key="2">
    <source>
        <dbReference type="Proteomes" id="UP000609346"/>
    </source>
</evidence>
<protein>
    <submittedName>
        <fullName evidence="1">Cysteine-rich CWC family protein</fullName>
    </submittedName>
</protein>
<reference evidence="1 2" key="1">
    <citation type="submission" date="2020-09" db="EMBL/GenBank/DDBJ databases">
        <title>Paenibacillus sp. strain PR3 16S rRNA gene Genome sequencing and assembly.</title>
        <authorList>
            <person name="Kim J."/>
        </authorList>
    </citation>
    <scope>NUCLEOTIDE SEQUENCE [LARGE SCALE GENOMIC DNA]</scope>
    <source>
        <strain evidence="1 2">PR3</strain>
    </source>
</reference>
<accession>A0ABR8MU29</accession>
<keyword evidence="2" id="KW-1185">Reference proteome</keyword>
<dbReference type="InterPro" id="IPR032720">
    <property type="entry name" value="Cys_rich_CWC"/>
</dbReference>
<dbReference type="Proteomes" id="UP000609346">
    <property type="component" value="Unassembled WGS sequence"/>
</dbReference>
<sequence length="67" mass="7394">MNDQTAAKCPICSSDNRCGNVTGNPNACWCSKEYFPQEIFKLVPKDQIDVSCICKACLDKFKEASSV</sequence>